<dbReference type="GeneID" id="68900392"/>
<comment type="pathway">
    <text evidence="1 11">Metabolic intermediate biosynthesis; chorismate biosynthesis; chorismate from D-erythrose 4-phosphate and phosphoenolpyruvate: step 5/7.</text>
</comment>
<comment type="cofactor">
    <cofactor evidence="11">
        <name>Mg(2+)</name>
        <dbReference type="ChEBI" id="CHEBI:18420"/>
    </cofactor>
    <text evidence="11">Binds 1 Mg(2+) ion per subunit.</text>
</comment>
<dbReference type="PANTHER" id="PTHR21087:SF16">
    <property type="entry name" value="SHIKIMATE KINASE 1, CHLOROPLASTIC"/>
    <property type="match status" value="1"/>
</dbReference>
<dbReference type="Gene3D" id="3.40.50.300">
    <property type="entry name" value="P-loop containing nucleotide triphosphate hydrolases"/>
    <property type="match status" value="1"/>
</dbReference>
<evidence type="ECO:0000256" key="3">
    <source>
        <dbReference type="ARBA" id="ARBA00012154"/>
    </source>
</evidence>
<evidence type="ECO:0000256" key="11">
    <source>
        <dbReference type="HAMAP-Rule" id="MF_00109"/>
    </source>
</evidence>
<dbReference type="GO" id="GO:0005829">
    <property type="term" value="C:cytosol"/>
    <property type="evidence" value="ECO:0007669"/>
    <property type="project" value="TreeGrafter"/>
</dbReference>
<evidence type="ECO:0000256" key="6">
    <source>
        <dbReference type="ARBA" id="ARBA00022741"/>
    </source>
</evidence>
<organism evidence="12 14">
    <name type="scientific">Xylella taiwanensis</name>
    <dbReference type="NCBI Taxonomy" id="1444770"/>
    <lineage>
        <taxon>Bacteria</taxon>
        <taxon>Pseudomonadati</taxon>
        <taxon>Pseudomonadota</taxon>
        <taxon>Gammaproteobacteria</taxon>
        <taxon>Lysobacterales</taxon>
        <taxon>Lysobacteraceae</taxon>
        <taxon>Xylella</taxon>
    </lineage>
</organism>
<dbReference type="EC" id="2.7.1.71" evidence="3 11"/>
<evidence type="ECO:0000256" key="8">
    <source>
        <dbReference type="ARBA" id="ARBA00022840"/>
    </source>
</evidence>
<evidence type="ECO:0000256" key="4">
    <source>
        <dbReference type="ARBA" id="ARBA00022605"/>
    </source>
</evidence>
<feature type="binding site" evidence="11">
    <location>
        <begin position="14"/>
        <end position="19"/>
    </location>
    <ligand>
        <name>ATP</name>
        <dbReference type="ChEBI" id="CHEBI:30616"/>
    </ligand>
</feature>
<dbReference type="RefSeq" id="WP_038270669.1">
    <property type="nucleotide sequence ID" value="NZ_CP053627.1"/>
</dbReference>
<dbReference type="Proteomes" id="UP001430701">
    <property type="component" value="Unassembled WGS sequence"/>
</dbReference>
<evidence type="ECO:0000313" key="15">
    <source>
        <dbReference type="Proteomes" id="UP001430701"/>
    </source>
</evidence>
<evidence type="ECO:0000313" key="14">
    <source>
        <dbReference type="Proteomes" id="UP000020406"/>
    </source>
</evidence>
<comment type="subcellular location">
    <subcellularLocation>
        <location evidence="11">Cytoplasm</location>
    </subcellularLocation>
</comment>
<keyword evidence="15" id="KW-1185">Reference proteome</keyword>
<dbReference type="InterPro" id="IPR027417">
    <property type="entry name" value="P-loop_NTPase"/>
</dbReference>
<dbReference type="GO" id="GO:0008652">
    <property type="term" value="P:amino acid biosynthetic process"/>
    <property type="evidence" value="ECO:0007669"/>
    <property type="project" value="UniProtKB-KW"/>
</dbReference>
<dbReference type="UniPathway" id="UPA00053">
    <property type="reaction ID" value="UER00088"/>
</dbReference>
<name>Z9JLQ9_9GAMM</name>
<dbReference type="STRING" id="1444770.AF72_04135"/>
<comment type="subunit">
    <text evidence="11">Monomer.</text>
</comment>
<dbReference type="PATRIC" id="fig|1444770.3.peg.1002"/>
<dbReference type="OrthoDB" id="9800332at2"/>
<dbReference type="GO" id="GO:0004765">
    <property type="term" value="F:shikimate kinase activity"/>
    <property type="evidence" value="ECO:0007669"/>
    <property type="project" value="UniProtKB-UniRule"/>
</dbReference>
<keyword evidence="4 11" id="KW-0028">Amino-acid biosynthesis</keyword>
<dbReference type="Pfam" id="PF01202">
    <property type="entry name" value="SKI"/>
    <property type="match status" value="1"/>
</dbReference>
<keyword evidence="8 11" id="KW-0067">ATP-binding</keyword>
<comment type="catalytic activity">
    <reaction evidence="10 11">
        <text>shikimate + ATP = 3-phosphoshikimate + ADP + H(+)</text>
        <dbReference type="Rhea" id="RHEA:13121"/>
        <dbReference type="ChEBI" id="CHEBI:15378"/>
        <dbReference type="ChEBI" id="CHEBI:30616"/>
        <dbReference type="ChEBI" id="CHEBI:36208"/>
        <dbReference type="ChEBI" id="CHEBI:145989"/>
        <dbReference type="ChEBI" id="CHEBI:456216"/>
        <dbReference type="EC" id="2.7.1.71"/>
    </reaction>
</comment>
<evidence type="ECO:0000313" key="12">
    <source>
        <dbReference type="EMBL" id="EWS78766.1"/>
    </source>
</evidence>
<feature type="binding site" evidence="11">
    <location>
        <position position="60"/>
    </location>
    <ligand>
        <name>substrate</name>
    </ligand>
</feature>
<evidence type="ECO:0000256" key="5">
    <source>
        <dbReference type="ARBA" id="ARBA00022679"/>
    </source>
</evidence>
<feature type="binding site" evidence="11">
    <location>
        <position position="82"/>
    </location>
    <ligand>
        <name>substrate</name>
    </ligand>
</feature>
<dbReference type="eggNOG" id="COG0703">
    <property type="taxonomic scope" value="Bacteria"/>
</dbReference>
<dbReference type="EMBL" id="JAJPPU010000002">
    <property type="protein sequence ID" value="MCD8473501.1"/>
    <property type="molecule type" value="Genomic_DNA"/>
</dbReference>
<dbReference type="GO" id="GO:0009073">
    <property type="term" value="P:aromatic amino acid family biosynthetic process"/>
    <property type="evidence" value="ECO:0007669"/>
    <property type="project" value="UniProtKB-KW"/>
</dbReference>
<dbReference type="PROSITE" id="PS01128">
    <property type="entry name" value="SHIKIMATE_KINASE"/>
    <property type="match status" value="1"/>
</dbReference>
<accession>Z9JLQ9</accession>
<reference evidence="13" key="2">
    <citation type="submission" date="2021-11" db="EMBL/GenBank/DDBJ databases">
        <title>Genome sequence of Xylella taiwanensis PLS432.</title>
        <authorList>
            <person name="Weng L.-W."/>
            <person name="Su C.-C."/>
            <person name="Tsai C.-W."/>
            <person name="Kuo C.-H."/>
        </authorList>
    </citation>
    <scope>NUCLEOTIDE SEQUENCE</scope>
    <source>
        <strain evidence="13">PLS432</strain>
    </source>
</reference>
<keyword evidence="11" id="KW-0479">Metal-binding</keyword>
<dbReference type="InterPro" id="IPR031322">
    <property type="entry name" value="Shikimate/glucono_kinase"/>
</dbReference>
<comment type="function">
    <text evidence="11">Catalyzes the specific phosphorylation of the 3-hydroxyl group of shikimic acid using ATP as a cosubstrate.</text>
</comment>
<keyword evidence="11" id="KW-0460">Magnesium</keyword>
<keyword evidence="6 11" id="KW-0547">Nucleotide-binding</keyword>
<feature type="binding site" evidence="11">
    <location>
        <position position="120"/>
    </location>
    <ligand>
        <name>ATP</name>
        <dbReference type="ChEBI" id="CHEBI:30616"/>
    </ligand>
</feature>
<gene>
    <name evidence="11" type="primary">aroK</name>
    <name evidence="12" type="ORF">AF72_04135</name>
    <name evidence="13" type="ORF">LPH55_08530</name>
</gene>
<evidence type="ECO:0000256" key="9">
    <source>
        <dbReference type="ARBA" id="ARBA00023141"/>
    </source>
</evidence>
<dbReference type="InterPro" id="IPR023000">
    <property type="entry name" value="Shikimate_kinase_CS"/>
</dbReference>
<dbReference type="Proteomes" id="UP000020406">
    <property type="component" value="Unassembled WGS sequence"/>
</dbReference>
<dbReference type="PANTHER" id="PTHR21087">
    <property type="entry name" value="SHIKIMATE KINASE"/>
    <property type="match status" value="1"/>
</dbReference>
<keyword evidence="9 11" id="KW-0057">Aromatic amino acid biosynthesis</keyword>
<sequence length="180" mass="20498">MNPAPNLVMIGPMGAGKSSIGRRLAKHFNLHFADTDHVIVERVGTSIPNIFEYSGESEFRRMEREVLHDLLDHENQLIATGGGTILDPNNRRRIHERGFVVFLKINVDTQLERLVHDRYRPLLQQPDRTQVLRDLSATRQPLYHEIADITMTTDHISPNAATTQLVLHLAAHWQRSSNTA</sequence>
<comment type="caution">
    <text evidence="11">Lacks conserved residue(s) required for the propagation of feature annotation.</text>
</comment>
<feature type="binding site" evidence="11">
    <location>
        <position position="18"/>
    </location>
    <ligand>
        <name>Mg(2+)</name>
        <dbReference type="ChEBI" id="CHEBI:18420"/>
    </ligand>
</feature>
<evidence type="ECO:0000256" key="10">
    <source>
        <dbReference type="ARBA" id="ARBA00048567"/>
    </source>
</evidence>
<evidence type="ECO:0000256" key="1">
    <source>
        <dbReference type="ARBA" id="ARBA00004842"/>
    </source>
</evidence>
<dbReference type="GO" id="GO:0000287">
    <property type="term" value="F:magnesium ion binding"/>
    <property type="evidence" value="ECO:0007669"/>
    <property type="project" value="UniProtKB-UniRule"/>
</dbReference>
<dbReference type="KEGG" id="xtw:AB672_03710"/>
<feature type="binding site" evidence="11">
    <location>
        <position position="139"/>
    </location>
    <ligand>
        <name>substrate</name>
    </ligand>
</feature>
<evidence type="ECO:0000256" key="2">
    <source>
        <dbReference type="ARBA" id="ARBA00006997"/>
    </source>
</evidence>
<dbReference type="HAMAP" id="MF_00109">
    <property type="entry name" value="Shikimate_kinase"/>
    <property type="match status" value="1"/>
</dbReference>
<dbReference type="PRINTS" id="PR01100">
    <property type="entry name" value="SHIKIMTKNASE"/>
</dbReference>
<comment type="caution">
    <text evidence="12">The sequence shown here is derived from an EMBL/GenBank/DDBJ whole genome shotgun (WGS) entry which is preliminary data.</text>
</comment>
<proteinExistence type="inferred from homology"/>
<evidence type="ECO:0000256" key="7">
    <source>
        <dbReference type="ARBA" id="ARBA00022777"/>
    </source>
</evidence>
<dbReference type="GO" id="GO:0009423">
    <property type="term" value="P:chorismate biosynthetic process"/>
    <property type="evidence" value="ECO:0007669"/>
    <property type="project" value="UniProtKB-UniRule"/>
</dbReference>
<reference evidence="12 14" key="1">
    <citation type="journal article" date="2014" name="Genome Announc.">
        <title>Draft Genome Sequence of Xylella fastidiosa Pear Leaf Scorch Strain in Taiwan.</title>
        <authorList>
            <person name="Su C.C."/>
            <person name="Deng W.L."/>
            <person name="Jan F.J."/>
            <person name="Chang C.J."/>
            <person name="Huang H."/>
            <person name="Chen J."/>
        </authorList>
    </citation>
    <scope>NUCLEOTIDE SEQUENCE [LARGE SCALE GENOMIC DNA]</scope>
    <source>
        <strain evidence="12 14">PLS229</strain>
    </source>
</reference>
<evidence type="ECO:0000313" key="13">
    <source>
        <dbReference type="EMBL" id="MCD8473501.1"/>
    </source>
</evidence>
<feature type="binding site" evidence="11">
    <location>
        <position position="36"/>
    </location>
    <ligand>
        <name>substrate</name>
    </ligand>
</feature>
<comment type="similarity">
    <text evidence="2 11">Belongs to the shikimate kinase family.</text>
</comment>
<keyword evidence="5 11" id="KW-0808">Transferase</keyword>
<dbReference type="EMBL" id="JDSQ01000005">
    <property type="protein sequence ID" value="EWS78766.1"/>
    <property type="molecule type" value="Genomic_DNA"/>
</dbReference>
<dbReference type="GO" id="GO:0005524">
    <property type="term" value="F:ATP binding"/>
    <property type="evidence" value="ECO:0007669"/>
    <property type="project" value="UniProtKB-UniRule"/>
</dbReference>
<dbReference type="AlphaFoldDB" id="Z9JLQ9"/>
<dbReference type="InterPro" id="IPR000623">
    <property type="entry name" value="Shikimate_kinase/TSH1"/>
</dbReference>
<dbReference type="SUPFAM" id="SSF52540">
    <property type="entry name" value="P-loop containing nucleoside triphosphate hydrolases"/>
    <property type="match status" value="1"/>
</dbReference>
<protein>
    <recommendedName>
        <fullName evidence="3 11">Shikimate kinase</fullName>
        <shortName evidence="11">SK</shortName>
        <ecNumber evidence="3 11">2.7.1.71</ecNumber>
    </recommendedName>
</protein>
<keyword evidence="11" id="KW-0963">Cytoplasm</keyword>
<dbReference type="CDD" id="cd00464">
    <property type="entry name" value="SK"/>
    <property type="match status" value="1"/>
</dbReference>
<keyword evidence="7 11" id="KW-0418">Kinase</keyword>